<comment type="caution">
    <text evidence="2">The sequence shown here is derived from an EMBL/GenBank/DDBJ whole genome shotgun (WGS) entry which is preliminary data.</text>
</comment>
<name>A0A9Q3DP79_9BASI</name>
<dbReference type="AlphaFoldDB" id="A0A9Q3DP79"/>
<dbReference type="Proteomes" id="UP000765509">
    <property type="component" value="Unassembled WGS sequence"/>
</dbReference>
<evidence type="ECO:0000313" key="2">
    <source>
        <dbReference type="EMBL" id="MBW0506789.1"/>
    </source>
</evidence>
<feature type="region of interest" description="Disordered" evidence="1">
    <location>
        <begin position="186"/>
        <end position="205"/>
    </location>
</feature>
<proteinExistence type="predicted"/>
<dbReference type="OrthoDB" id="2506854at2759"/>
<dbReference type="EMBL" id="AVOT02019304">
    <property type="protein sequence ID" value="MBW0506789.1"/>
    <property type="molecule type" value="Genomic_DNA"/>
</dbReference>
<sequence length="205" mass="23170">MCHLGLFNHIKLLWELIEQNLVPEPTDPQVLKRFAAKFATVQDFEAHVVNPNANVFGANADIDTLNAGSSGNVKLGRGMLQLEDSDICYINGYLGKLRIECWGPNLEESSDSLWNSACWTSAINLFCQMAASGVYHDSSLNHSYVNNIMMLIQAYNHYVHFCIEEWYKIEMKQKGKYEKAMLANKNQKNSERVSSREGMTHMAGS</sequence>
<accession>A0A9Q3DP79</accession>
<protein>
    <submittedName>
        <fullName evidence="2">Uncharacterized protein</fullName>
    </submittedName>
</protein>
<organism evidence="2 3">
    <name type="scientific">Austropuccinia psidii MF-1</name>
    <dbReference type="NCBI Taxonomy" id="1389203"/>
    <lineage>
        <taxon>Eukaryota</taxon>
        <taxon>Fungi</taxon>
        <taxon>Dikarya</taxon>
        <taxon>Basidiomycota</taxon>
        <taxon>Pucciniomycotina</taxon>
        <taxon>Pucciniomycetes</taxon>
        <taxon>Pucciniales</taxon>
        <taxon>Sphaerophragmiaceae</taxon>
        <taxon>Austropuccinia</taxon>
    </lineage>
</organism>
<feature type="compositionally biased region" description="Basic and acidic residues" evidence="1">
    <location>
        <begin position="188"/>
        <end position="199"/>
    </location>
</feature>
<gene>
    <name evidence="2" type="ORF">O181_046504</name>
</gene>
<reference evidence="2" key="1">
    <citation type="submission" date="2021-03" db="EMBL/GenBank/DDBJ databases">
        <title>Draft genome sequence of rust myrtle Austropuccinia psidii MF-1, a brazilian biotype.</title>
        <authorList>
            <person name="Quecine M.C."/>
            <person name="Pachon D.M.R."/>
            <person name="Bonatelli M.L."/>
            <person name="Correr F.H."/>
            <person name="Franceschini L.M."/>
            <person name="Leite T.F."/>
            <person name="Margarido G.R.A."/>
            <person name="Almeida C.A."/>
            <person name="Ferrarezi J.A."/>
            <person name="Labate C.A."/>
        </authorList>
    </citation>
    <scope>NUCLEOTIDE SEQUENCE</scope>
    <source>
        <strain evidence="2">MF-1</strain>
    </source>
</reference>
<keyword evidence="3" id="KW-1185">Reference proteome</keyword>
<evidence type="ECO:0000256" key="1">
    <source>
        <dbReference type="SAM" id="MobiDB-lite"/>
    </source>
</evidence>
<evidence type="ECO:0000313" key="3">
    <source>
        <dbReference type="Proteomes" id="UP000765509"/>
    </source>
</evidence>